<feature type="compositionally biased region" description="Polar residues" evidence="1">
    <location>
        <begin position="237"/>
        <end position="259"/>
    </location>
</feature>
<gene>
    <name evidence="2" type="ORF">NIES267_71590</name>
</gene>
<dbReference type="AlphaFoldDB" id="A0A1Z4M2F1"/>
<evidence type="ECO:0000313" key="2">
    <source>
        <dbReference type="EMBL" id="BAY87635.1"/>
    </source>
</evidence>
<dbReference type="Proteomes" id="UP000218418">
    <property type="component" value="Plasmid plasmid1"/>
</dbReference>
<accession>A0A1Z4M2F1</accession>
<keyword evidence="3" id="KW-1185">Reference proteome</keyword>
<dbReference type="OrthoDB" id="513091at2"/>
<keyword evidence="2" id="KW-0614">Plasmid</keyword>
<name>A0A1Z4M2F1_9CYAN</name>
<protein>
    <submittedName>
        <fullName evidence="2">Uncharacterized protein</fullName>
    </submittedName>
</protein>
<feature type="compositionally biased region" description="Polar residues" evidence="1">
    <location>
        <begin position="183"/>
        <end position="193"/>
    </location>
</feature>
<feature type="region of interest" description="Disordered" evidence="1">
    <location>
        <begin position="134"/>
        <end position="270"/>
    </location>
</feature>
<reference evidence="2 3" key="1">
    <citation type="submission" date="2017-06" db="EMBL/GenBank/DDBJ databases">
        <title>Genome sequencing of cyanobaciteial culture collection at National Institute for Environmental Studies (NIES).</title>
        <authorList>
            <person name="Hirose Y."/>
            <person name="Shimura Y."/>
            <person name="Fujisawa T."/>
            <person name="Nakamura Y."/>
            <person name="Kawachi M."/>
        </authorList>
    </citation>
    <scope>NUCLEOTIDE SEQUENCE [LARGE SCALE GENOMIC DNA]</scope>
    <source>
        <strain evidence="2 3">NIES-267</strain>
        <plasmid evidence="3">Plasmid1 dna</plasmid>
    </source>
</reference>
<proteinExistence type="predicted"/>
<dbReference type="EMBL" id="AP018228">
    <property type="protein sequence ID" value="BAY87635.1"/>
    <property type="molecule type" value="Genomic_DNA"/>
</dbReference>
<organism evidence="2 3">
    <name type="scientific">Calothrix parasitica NIES-267</name>
    <dbReference type="NCBI Taxonomy" id="1973488"/>
    <lineage>
        <taxon>Bacteria</taxon>
        <taxon>Bacillati</taxon>
        <taxon>Cyanobacteriota</taxon>
        <taxon>Cyanophyceae</taxon>
        <taxon>Nostocales</taxon>
        <taxon>Calotrichaceae</taxon>
        <taxon>Calothrix</taxon>
    </lineage>
</organism>
<evidence type="ECO:0000313" key="3">
    <source>
        <dbReference type="Proteomes" id="UP000218418"/>
    </source>
</evidence>
<feature type="compositionally biased region" description="Basic and acidic residues" evidence="1">
    <location>
        <begin position="198"/>
        <end position="209"/>
    </location>
</feature>
<sequence length="395" mass="45610">MTAHTGNFVLRYDPTLAKVLRLLNAPFPGECAVFMRQMEHWLNTNSGFFSHGGTKHWIYNGYKEWIRKQLTSLSESQFGRMVRWLIKMGILEKTIFAHIKHDLDEAPPVSWQESNTRTWLTFCVERTEELTGWRPHFPLPCDDNQQPPTPEDLEDEPAEEESMVEDAPEAQESLKPLPGAVLQNESSRSSDLNTPFFKSEEPSIYKENLKQPTNDGDNVPIKEEEVSSNGDGFDPTESFSTTPVIPQEKSQSFTKPHNTSSEDKNSAPPLQAEVRPTTYKGWHCPNLALRREFMGWLMETMPPIQSSAHASNWCNKHPLDADLRWDDFMRLKNGKKMQHDGFASWNPGQHEMFIQQYHSARNRGGVYLRIFNEKHVTWLDWVQTNHPEWLSNVVT</sequence>
<evidence type="ECO:0000256" key="1">
    <source>
        <dbReference type="SAM" id="MobiDB-lite"/>
    </source>
</evidence>
<feature type="compositionally biased region" description="Acidic residues" evidence="1">
    <location>
        <begin position="151"/>
        <end position="169"/>
    </location>
</feature>
<geneLocation type="plasmid" evidence="3">
    <name>Plasmid1 dna</name>
</geneLocation>